<dbReference type="Proteomes" id="UP001321741">
    <property type="component" value="Chromosome"/>
</dbReference>
<keyword evidence="5" id="KW-1185">Reference proteome</keyword>
<dbReference type="Gene3D" id="1.10.287.540">
    <property type="entry name" value="Helix hairpin bin"/>
    <property type="match status" value="1"/>
</dbReference>
<evidence type="ECO:0000256" key="3">
    <source>
        <dbReference type="SAM" id="MobiDB-lite"/>
    </source>
</evidence>
<feature type="region of interest" description="Disordered" evidence="3">
    <location>
        <begin position="63"/>
        <end position="82"/>
    </location>
</feature>
<feature type="compositionally biased region" description="Basic residues" evidence="3">
    <location>
        <begin position="72"/>
        <end position="82"/>
    </location>
</feature>
<dbReference type="RefSeq" id="WP_317636902.1">
    <property type="nucleotide sequence ID" value="NZ_AP026803.1"/>
</dbReference>
<evidence type="ECO:0000256" key="2">
    <source>
        <dbReference type="HAMAP-Rule" id="MF_01103"/>
    </source>
</evidence>
<dbReference type="PANTHER" id="PTHR37300">
    <property type="entry name" value="UPF0291 PROTEIN CBO2609/CLC_2481"/>
    <property type="match status" value="1"/>
</dbReference>
<name>A0ABM8BH75_9LACO</name>
<evidence type="ECO:0000256" key="1">
    <source>
        <dbReference type="ARBA" id="ARBA00022490"/>
    </source>
</evidence>
<dbReference type="SUPFAM" id="SSF158221">
    <property type="entry name" value="YnzC-like"/>
    <property type="match status" value="1"/>
</dbReference>
<evidence type="ECO:0000313" key="4">
    <source>
        <dbReference type="EMBL" id="BDR60647.1"/>
    </source>
</evidence>
<dbReference type="InterPro" id="IPR009242">
    <property type="entry name" value="DUF896"/>
</dbReference>
<proteinExistence type="inferred from homology"/>
<evidence type="ECO:0000313" key="5">
    <source>
        <dbReference type="Proteomes" id="UP001321741"/>
    </source>
</evidence>
<accession>A0ABM8BH75</accession>
<dbReference type="EMBL" id="AP026803">
    <property type="protein sequence ID" value="BDR60647.1"/>
    <property type="molecule type" value="Genomic_DNA"/>
</dbReference>
<keyword evidence="1 2" id="KW-0963">Cytoplasm</keyword>
<dbReference type="Pfam" id="PF05979">
    <property type="entry name" value="DUF896"/>
    <property type="match status" value="1"/>
</dbReference>
<sequence>MTEDNEKKLINRINELYHKKKSTGLTAAEEKERAELHQEFIKNFRASFKQDVENLVIVDKNGKEVTSEKAKQAQRQKGLRKD</sequence>
<comment type="subcellular location">
    <subcellularLocation>
        <location evidence="2">Cytoplasm</location>
    </subcellularLocation>
</comment>
<organism evidence="4 5">
    <name type="scientific">Lactobacillus xylocopicola</name>
    <dbReference type="NCBI Taxonomy" id="2976676"/>
    <lineage>
        <taxon>Bacteria</taxon>
        <taxon>Bacillati</taxon>
        <taxon>Bacillota</taxon>
        <taxon>Bacilli</taxon>
        <taxon>Lactobacillales</taxon>
        <taxon>Lactobacillaceae</taxon>
        <taxon>Lactobacillus</taxon>
    </lineage>
</organism>
<protein>
    <recommendedName>
        <fullName evidence="2">UPF0291 protein KIM322_09080</fullName>
    </recommendedName>
</protein>
<reference evidence="4 5" key="1">
    <citation type="journal article" date="2023" name="Microbiol. Spectr.">
        <title>Symbiosis of Carpenter Bees with Uncharacterized Lactic Acid Bacteria Showing NAD Auxotrophy.</title>
        <authorList>
            <person name="Kawasaki S."/>
            <person name="Ozawa K."/>
            <person name="Mori T."/>
            <person name="Yamamoto A."/>
            <person name="Ito M."/>
            <person name="Ohkuma M."/>
            <person name="Sakamoto M."/>
            <person name="Matsutani M."/>
        </authorList>
    </citation>
    <scope>NUCLEOTIDE SEQUENCE [LARGE SCALE GENOMIC DNA]</scope>
    <source>
        <strain evidence="4 5">Kim32-2</strain>
    </source>
</reference>
<dbReference type="PANTHER" id="PTHR37300:SF1">
    <property type="entry name" value="UPF0291 PROTEIN YNZC"/>
    <property type="match status" value="1"/>
</dbReference>
<comment type="similarity">
    <text evidence="2">Belongs to the UPF0291 family.</text>
</comment>
<dbReference type="HAMAP" id="MF_01103">
    <property type="entry name" value="UPF0291"/>
    <property type="match status" value="1"/>
</dbReference>
<gene>
    <name evidence="4" type="ORF">KIM322_09080</name>
</gene>